<gene>
    <name evidence="2" type="ORF">PXEA_LOCUS8027</name>
</gene>
<evidence type="ECO:0000313" key="3">
    <source>
        <dbReference type="Proteomes" id="UP000784294"/>
    </source>
</evidence>
<proteinExistence type="predicted"/>
<accession>A0A448WLA6</accession>
<feature type="region of interest" description="Disordered" evidence="1">
    <location>
        <begin position="158"/>
        <end position="189"/>
    </location>
</feature>
<name>A0A448WLA6_9PLAT</name>
<dbReference type="Proteomes" id="UP000784294">
    <property type="component" value="Unassembled WGS sequence"/>
</dbReference>
<evidence type="ECO:0000313" key="2">
    <source>
        <dbReference type="EMBL" id="VEL14587.1"/>
    </source>
</evidence>
<evidence type="ECO:0000256" key="1">
    <source>
        <dbReference type="SAM" id="MobiDB-lite"/>
    </source>
</evidence>
<dbReference type="EMBL" id="CAAALY010021680">
    <property type="protein sequence ID" value="VEL14587.1"/>
    <property type="molecule type" value="Genomic_DNA"/>
</dbReference>
<feature type="compositionally biased region" description="Basic and acidic residues" evidence="1">
    <location>
        <begin position="110"/>
        <end position="130"/>
    </location>
</feature>
<sequence length="306" mass="33977">MPSIFYLLHEDHVSLALAQRARVFGLRIRVHLPYNESSASSRPASFKRPRPTTTVPRIVDKSSGLLAVLGHEQISQLAELVGTADFVYCHWQPSAKWPSLRQGQRTTQLHSDKRGQAATKSDEQCQDEGDRDHMGALRTAVASGTKVEVYKDKRNLKWKRTEEDQTPEEPSKSGLEAAKKEESCSSKMEADVNMHGIRHRPAKGGEKRALVWQTDEMVSPQDGGAGWEYQEGEGNGAVSPDVAGLDSNSTAKLGRCKERTNQARGKNVDSEDSDGLVFDSRLFSNFKKCEFSLFTGFETTILSHIT</sequence>
<dbReference type="AlphaFoldDB" id="A0A448WLA6"/>
<organism evidence="2 3">
    <name type="scientific">Protopolystoma xenopodis</name>
    <dbReference type="NCBI Taxonomy" id="117903"/>
    <lineage>
        <taxon>Eukaryota</taxon>
        <taxon>Metazoa</taxon>
        <taxon>Spiralia</taxon>
        <taxon>Lophotrochozoa</taxon>
        <taxon>Platyhelminthes</taxon>
        <taxon>Monogenea</taxon>
        <taxon>Polyopisthocotylea</taxon>
        <taxon>Polystomatidea</taxon>
        <taxon>Polystomatidae</taxon>
        <taxon>Protopolystoma</taxon>
    </lineage>
</organism>
<keyword evidence="3" id="KW-1185">Reference proteome</keyword>
<protein>
    <submittedName>
        <fullName evidence="2">Uncharacterized protein</fullName>
    </submittedName>
</protein>
<feature type="compositionally biased region" description="Basic and acidic residues" evidence="1">
    <location>
        <begin position="177"/>
        <end position="189"/>
    </location>
</feature>
<feature type="region of interest" description="Disordered" evidence="1">
    <location>
        <begin position="99"/>
        <end position="130"/>
    </location>
</feature>
<comment type="caution">
    <text evidence="2">The sequence shown here is derived from an EMBL/GenBank/DDBJ whole genome shotgun (WGS) entry which is preliminary data.</text>
</comment>
<reference evidence="2" key="1">
    <citation type="submission" date="2018-11" db="EMBL/GenBank/DDBJ databases">
        <authorList>
            <consortium name="Pathogen Informatics"/>
        </authorList>
    </citation>
    <scope>NUCLEOTIDE SEQUENCE</scope>
</reference>